<evidence type="ECO:0000256" key="3">
    <source>
        <dbReference type="ARBA" id="ARBA00022859"/>
    </source>
</evidence>
<dbReference type="PANTHER" id="PTHR11022">
    <property type="entry name" value="PEPTIDOGLYCAN RECOGNITION PROTEIN"/>
    <property type="match status" value="1"/>
</dbReference>
<dbReference type="GO" id="GO:0009253">
    <property type="term" value="P:peptidoglycan catabolic process"/>
    <property type="evidence" value="ECO:0007669"/>
    <property type="project" value="InterPro"/>
</dbReference>
<evidence type="ECO:0000256" key="5">
    <source>
        <dbReference type="SAM" id="Phobius"/>
    </source>
</evidence>
<feature type="domain" description="Peptidoglycan recognition protein family" evidence="7">
    <location>
        <begin position="272"/>
        <end position="410"/>
    </location>
</feature>
<comment type="caution">
    <text evidence="8">The sequence shown here is derived from an EMBL/GenBank/DDBJ whole genome shotgun (WGS) entry which is preliminary data.</text>
</comment>
<dbReference type="InterPro" id="IPR002502">
    <property type="entry name" value="Amidase_domain"/>
</dbReference>
<feature type="domain" description="N-acetylmuramoyl-L-alanine amidase" evidence="6">
    <location>
        <begin position="284"/>
        <end position="416"/>
    </location>
</feature>
<keyword evidence="9" id="KW-1185">Reference proteome</keyword>
<evidence type="ECO:0000313" key="9">
    <source>
        <dbReference type="Proteomes" id="UP001353858"/>
    </source>
</evidence>
<comment type="similarity">
    <text evidence="1">Belongs to the N-acetylmuramoyl-L-alanine amidase 2 family.</text>
</comment>
<dbReference type="SUPFAM" id="SSF55846">
    <property type="entry name" value="N-acetylmuramoyl-L-alanine amidase-like"/>
    <property type="match status" value="1"/>
</dbReference>
<name>A0AAN7QHC4_9COLE</name>
<dbReference type="InterPro" id="IPR036505">
    <property type="entry name" value="Amidase/PGRP_sf"/>
</dbReference>
<feature type="transmembrane region" description="Helical" evidence="5">
    <location>
        <begin position="223"/>
        <end position="245"/>
    </location>
</feature>
<proteinExistence type="inferred from homology"/>
<dbReference type="Pfam" id="PF01510">
    <property type="entry name" value="Amidase_2"/>
    <property type="match status" value="1"/>
</dbReference>
<dbReference type="GO" id="GO:0008270">
    <property type="term" value="F:zinc ion binding"/>
    <property type="evidence" value="ECO:0007669"/>
    <property type="project" value="InterPro"/>
</dbReference>
<dbReference type="AlphaFoldDB" id="A0AAN7QHC4"/>
<dbReference type="InterPro" id="IPR015510">
    <property type="entry name" value="PGRP"/>
</dbReference>
<dbReference type="PANTHER" id="PTHR11022:SF74">
    <property type="entry name" value="PEPTIDOGLYCAN-RECOGNITION PROTEIN SA"/>
    <property type="match status" value="1"/>
</dbReference>
<dbReference type="Proteomes" id="UP001353858">
    <property type="component" value="Unassembled WGS sequence"/>
</dbReference>
<evidence type="ECO:0000256" key="1">
    <source>
        <dbReference type="ARBA" id="ARBA00007553"/>
    </source>
</evidence>
<protein>
    <submittedName>
        <fullName evidence="8">Uncharacterized protein</fullName>
    </submittedName>
</protein>
<evidence type="ECO:0000256" key="2">
    <source>
        <dbReference type="ARBA" id="ARBA00022588"/>
    </source>
</evidence>
<sequence>MPRKRVLKTNRVLIDEANMKHSIIKVFNGTYSERRAAIIYEIRRTTLQCRIKRILNKYTKESYLTHNGERADDSGNDSIDEDSPKYSMANMHNKEDVKKRESVDLHTLYPVVVDSPETSVTFDTDSIDSEKLSGQFNISQQALSPGSTVHIEHSSDVVVGSLTQFHGPVTIYQNINSQKDGKIVTNGVATDLNTTKASTLENKPTKTQQTLSEVLIKTPTKRLFVYSVIIFVTLITVVLGVTLSLKLFTKENEIVTENSDGLTVTTSQLTSHYVHDKEEWGGRASLNFTKPLAHPVQYVLISHTAGRFCRTFSECSTILGQIQSMHVTNKSPDIWYNFMIGGDESVYVGRGWDVVNHHKNNTIGVCFIGNYVFDQLSPKMISALEDLLAIGVNLKKLKPDYKIVCHNQTVLTISPGPNVYDKISKLSHFYEGRLKI</sequence>
<dbReference type="SMART" id="SM00644">
    <property type="entry name" value="Ami_2"/>
    <property type="match status" value="1"/>
</dbReference>
<dbReference type="Gene3D" id="3.40.80.10">
    <property type="entry name" value="Peptidoglycan recognition protein-like"/>
    <property type="match status" value="1"/>
</dbReference>
<evidence type="ECO:0000256" key="4">
    <source>
        <dbReference type="SAM" id="MobiDB-lite"/>
    </source>
</evidence>
<dbReference type="InterPro" id="IPR006619">
    <property type="entry name" value="PGRP_domain_met/bac"/>
</dbReference>
<gene>
    <name evidence="8" type="ORF">RN001_010249</name>
</gene>
<evidence type="ECO:0000313" key="8">
    <source>
        <dbReference type="EMBL" id="KAK4877743.1"/>
    </source>
</evidence>
<feature type="region of interest" description="Disordered" evidence="4">
    <location>
        <begin position="66"/>
        <end position="87"/>
    </location>
</feature>
<keyword evidence="5" id="KW-0812">Transmembrane</keyword>
<reference evidence="9" key="1">
    <citation type="submission" date="2023-01" db="EMBL/GenBank/DDBJ databases">
        <title>Key to firefly adult light organ development and bioluminescence: homeobox transcription factors regulate luciferase expression and transportation to peroxisome.</title>
        <authorList>
            <person name="Fu X."/>
        </authorList>
    </citation>
    <scope>NUCLEOTIDE SEQUENCE [LARGE SCALE GENOMIC DNA]</scope>
</reference>
<keyword evidence="3" id="KW-0391">Immunity</keyword>
<keyword evidence="5" id="KW-0472">Membrane</keyword>
<keyword evidence="5" id="KW-1133">Transmembrane helix</keyword>
<keyword evidence="2" id="KW-0399">Innate immunity</keyword>
<dbReference type="EMBL" id="JARPUR010000004">
    <property type="protein sequence ID" value="KAK4877743.1"/>
    <property type="molecule type" value="Genomic_DNA"/>
</dbReference>
<dbReference type="GO" id="GO:0008745">
    <property type="term" value="F:N-acetylmuramoyl-L-alanine amidase activity"/>
    <property type="evidence" value="ECO:0007669"/>
    <property type="project" value="InterPro"/>
</dbReference>
<dbReference type="SMART" id="SM00701">
    <property type="entry name" value="PGRP"/>
    <property type="match status" value="1"/>
</dbReference>
<organism evidence="8 9">
    <name type="scientific">Aquatica leii</name>
    <dbReference type="NCBI Taxonomy" id="1421715"/>
    <lineage>
        <taxon>Eukaryota</taxon>
        <taxon>Metazoa</taxon>
        <taxon>Ecdysozoa</taxon>
        <taxon>Arthropoda</taxon>
        <taxon>Hexapoda</taxon>
        <taxon>Insecta</taxon>
        <taxon>Pterygota</taxon>
        <taxon>Neoptera</taxon>
        <taxon>Endopterygota</taxon>
        <taxon>Coleoptera</taxon>
        <taxon>Polyphaga</taxon>
        <taxon>Elateriformia</taxon>
        <taxon>Elateroidea</taxon>
        <taxon>Lampyridae</taxon>
        <taxon>Luciolinae</taxon>
        <taxon>Aquatica</taxon>
    </lineage>
</organism>
<evidence type="ECO:0000259" key="6">
    <source>
        <dbReference type="SMART" id="SM00644"/>
    </source>
</evidence>
<accession>A0AAN7QHC4</accession>
<dbReference type="GO" id="GO:0045087">
    <property type="term" value="P:innate immune response"/>
    <property type="evidence" value="ECO:0007669"/>
    <property type="project" value="UniProtKB-KW"/>
</dbReference>
<dbReference type="CDD" id="cd06583">
    <property type="entry name" value="PGRP"/>
    <property type="match status" value="1"/>
</dbReference>
<evidence type="ECO:0000259" key="7">
    <source>
        <dbReference type="SMART" id="SM00701"/>
    </source>
</evidence>